<evidence type="ECO:0000313" key="5">
    <source>
        <dbReference type="Proteomes" id="UP000198841"/>
    </source>
</evidence>
<sequence>MPEIVVYAAEGRTIEQKKKLLRAVTAAVADSFEIDANSVTVSIIETPKHHKSKGGVPFDER</sequence>
<feature type="domain" description="4-oxalocrotonate tautomerase-like" evidence="3">
    <location>
        <begin position="3"/>
        <end position="58"/>
    </location>
</feature>
<gene>
    <name evidence="4" type="ORF">SAMN05518863_11126</name>
</gene>
<dbReference type="SUPFAM" id="SSF55331">
    <property type="entry name" value="Tautomerase/MIF"/>
    <property type="match status" value="1"/>
</dbReference>
<dbReference type="PANTHER" id="PTHR35530:SF1">
    <property type="entry name" value="2-HYDROXYMUCONATE TAUTOMERASE"/>
    <property type="match status" value="1"/>
</dbReference>
<dbReference type="InterPro" id="IPR014347">
    <property type="entry name" value="Tautomerase/MIF_sf"/>
</dbReference>
<dbReference type="Pfam" id="PF01361">
    <property type="entry name" value="Tautomerase"/>
    <property type="match status" value="1"/>
</dbReference>
<evidence type="ECO:0000256" key="2">
    <source>
        <dbReference type="ARBA" id="ARBA00023235"/>
    </source>
</evidence>
<comment type="caution">
    <text evidence="4">The sequence shown here is derived from an EMBL/GenBank/DDBJ whole genome shotgun (WGS) entry which is preliminary data.</text>
</comment>
<organism evidence="4 5">
    <name type="scientific">Candidatus Pantoea symbiotica</name>
    <dbReference type="NCBI Taxonomy" id="1884370"/>
    <lineage>
        <taxon>Bacteria</taxon>
        <taxon>Pseudomonadati</taxon>
        <taxon>Pseudomonadota</taxon>
        <taxon>Gammaproteobacteria</taxon>
        <taxon>Enterobacterales</taxon>
        <taxon>Erwiniaceae</taxon>
        <taxon>Pantoea</taxon>
    </lineage>
</organism>
<reference evidence="4 5" key="1">
    <citation type="submission" date="2016-10" db="EMBL/GenBank/DDBJ databases">
        <authorList>
            <person name="Varghese N."/>
            <person name="Submissions S."/>
        </authorList>
    </citation>
    <scope>NUCLEOTIDE SEQUENCE [LARGE SCALE GENOMIC DNA]</scope>
    <source>
        <strain evidence="4 5">YR512</strain>
    </source>
</reference>
<dbReference type="EMBL" id="FOSD01000011">
    <property type="protein sequence ID" value="SFK85721.1"/>
    <property type="molecule type" value="Genomic_DNA"/>
</dbReference>
<accession>A0A1I4D0U5</accession>
<evidence type="ECO:0000313" key="4">
    <source>
        <dbReference type="EMBL" id="SFK85721.1"/>
    </source>
</evidence>
<dbReference type="RefSeq" id="WP_008109189.1">
    <property type="nucleotide sequence ID" value="NZ_FOSD01000011.1"/>
</dbReference>
<comment type="similarity">
    <text evidence="1">Belongs to the 4-oxalocrotonate tautomerase family.</text>
</comment>
<dbReference type="InterPro" id="IPR004370">
    <property type="entry name" value="4-OT-like_dom"/>
</dbReference>
<proteinExistence type="inferred from homology"/>
<dbReference type="Gene3D" id="3.30.429.10">
    <property type="entry name" value="Macrophage Migration Inhibitory Factor"/>
    <property type="match status" value="1"/>
</dbReference>
<dbReference type="Proteomes" id="UP000198841">
    <property type="component" value="Unassembled WGS sequence"/>
</dbReference>
<dbReference type="PANTHER" id="PTHR35530">
    <property type="entry name" value="TAUTOMERASE-RELATED"/>
    <property type="match status" value="1"/>
</dbReference>
<protein>
    <submittedName>
        <fullName evidence="4">4-oxalocrotonate tautomerase</fullName>
    </submittedName>
</protein>
<keyword evidence="2" id="KW-0413">Isomerase</keyword>
<evidence type="ECO:0000256" key="1">
    <source>
        <dbReference type="ARBA" id="ARBA00006723"/>
    </source>
</evidence>
<keyword evidence="5" id="KW-1185">Reference proteome</keyword>
<evidence type="ECO:0000259" key="3">
    <source>
        <dbReference type="Pfam" id="PF01361"/>
    </source>
</evidence>
<name>A0A1I4D0U5_9GAMM</name>